<name>A0A411WWM2_9BURK</name>
<reference evidence="3" key="1">
    <citation type="journal article" date="2014" name="Int. J. Syst. Evol. Microbiol.">
        <title>Complete genome sequence of Corynebacterium casei LMG S-19264T (=DSM 44701T), isolated from a smear-ripened cheese.</title>
        <authorList>
            <consortium name="US DOE Joint Genome Institute (JGI-PGF)"/>
            <person name="Walter F."/>
            <person name="Albersmeier A."/>
            <person name="Kalinowski J."/>
            <person name="Ruckert C."/>
        </authorList>
    </citation>
    <scope>NUCLEOTIDE SEQUENCE</scope>
    <source>
        <strain evidence="3">KCTC 12343</strain>
    </source>
</reference>
<dbReference type="EMBL" id="BMWV01000007">
    <property type="protein sequence ID" value="GGY48847.1"/>
    <property type="molecule type" value="Genomic_DNA"/>
</dbReference>
<accession>A0A411WWM2</accession>
<protein>
    <submittedName>
        <fullName evidence="4">Response regulator</fullName>
    </submittedName>
</protein>
<reference evidence="4 5" key="2">
    <citation type="submission" date="2019-02" db="EMBL/GenBank/DDBJ databases">
        <title>Draft Genome Sequences of Six Type Strains of the Genus Massilia.</title>
        <authorList>
            <person name="Miess H."/>
            <person name="Frediansyhah A."/>
            <person name="Gross H."/>
        </authorList>
    </citation>
    <scope>NUCLEOTIDE SEQUENCE [LARGE SCALE GENOMIC DNA]</scope>
    <source>
        <strain evidence="4 5">DSM 17472</strain>
    </source>
</reference>
<evidence type="ECO:0000313" key="5">
    <source>
        <dbReference type="Proteomes" id="UP000292307"/>
    </source>
</evidence>
<evidence type="ECO:0000313" key="4">
    <source>
        <dbReference type="EMBL" id="QBI01193.1"/>
    </source>
</evidence>
<organism evidence="3 6">
    <name type="scientific">Pseudoduganella albidiflava</name>
    <dbReference type="NCBI Taxonomy" id="321983"/>
    <lineage>
        <taxon>Bacteria</taxon>
        <taxon>Pseudomonadati</taxon>
        <taxon>Pseudomonadota</taxon>
        <taxon>Betaproteobacteria</taxon>
        <taxon>Burkholderiales</taxon>
        <taxon>Oxalobacteraceae</taxon>
        <taxon>Telluria group</taxon>
        <taxon>Pseudoduganella</taxon>
    </lineage>
</organism>
<dbReference type="OrthoDB" id="5520457at2"/>
<reference evidence="3" key="3">
    <citation type="submission" date="2022-12" db="EMBL/GenBank/DDBJ databases">
        <authorList>
            <person name="Sun Q."/>
            <person name="Kim S."/>
        </authorList>
    </citation>
    <scope>NUCLEOTIDE SEQUENCE</scope>
    <source>
        <strain evidence="3">KCTC 12343</strain>
    </source>
</reference>
<dbReference type="GO" id="GO:0000160">
    <property type="term" value="P:phosphorelay signal transduction system"/>
    <property type="evidence" value="ECO:0007669"/>
    <property type="project" value="InterPro"/>
</dbReference>
<proteinExistence type="predicted"/>
<dbReference type="Pfam" id="PF00072">
    <property type="entry name" value="Response_reg"/>
    <property type="match status" value="1"/>
</dbReference>
<sequence length="157" mass="17644">MNQKILLVEDNPYKQSRILDFLNSLDGSIQITTAASFTSACQRVLEQDFTLIVLDVSLPTYDRSASDSGGKFRILAGREIARKLTRAKSKTKIVFLTQYSSFSDKGNSYTFDSLAKQLRLDCGDSFVGMVFFDATSALWKEALESIVKEIKYENNNL</sequence>
<dbReference type="InterPro" id="IPR001789">
    <property type="entry name" value="Sig_transdc_resp-reg_receiver"/>
</dbReference>
<gene>
    <name evidence="4" type="ORF">EYF70_10320</name>
    <name evidence="3" type="ORF">GCM10007387_33890</name>
</gene>
<dbReference type="SUPFAM" id="SSF52172">
    <property type="entry name" value="CheY-like"/>
    <property type="match status" value="1"/>
</dbReference>
<evidence type="ECO:0000256" key="1">
    <source>
        <dbReference type="PROSITE-ProRule" id="PRU00169"/>
    </source>
</evidence>
<evidence type="ECO:0000259" key="2">
    <source>
        <dbReference type="PROSITE" id="PS50110"/>
    </source>
</evidence>
<dbReference type="Gene3D" id="3.40.50.2300">
    <property type="match status" value="1"/>
</dbReference>
<dbReference type="Proteomes" id="UP000292307">
    <property type="component" value="Chromosome"/>
</dbReference>
<dbReference type="Proteomes" id="UP000628442">
    <property type="component" value="Unassembled WGS sequence"/>
</dbReference>
<evidence type="ECO:0000313" key="6">
    <source>
        <dbReference type="Proteomes" id="UP000628442"/>
    </source>
</evidence>
<keyword evidence="1" id="KW-0597">Phosphoprotein</keyword>
<dbReference type="SMART" id="SM00448">
    <property type="entry name" value="REC"/>
    <property type="match status" value="1"/>
</dbReference>
<dbReference type="EMBL" id="CP036401">
    <property type="protein sequence ID" value="QBI01193.1"/>
    <property type="molecule type" value="Genomic_DNA"/>
</dbReference>
<evidence type="ECO:0000313" key="3">
    <source>
        <dbReference type="EMBL" id="GGY48847.1"/>
    </source>
</evidence>
<dbReference type="InterPro" id="IPR011006">
    <property type="entry name" value="CheY-like_superfamily"/>
</dbReference>
<dbReference type="RefSeq" id="WP_131145315.1">
    <property type="nucleotide sequence ID" value="NZ_BMWV01000007.1"/>
</dbReference>
<dbReference type="PROSITE" id="PS50110">
    <property type="entry name" value="RESPONSE_REGULATORY"/>
    <property type="match status" value="1"/>
</dbReference>
<feature type="modified residue" description="4-aspartylphosphate" evidence="1">
    <location>
        <position position="55"/>
    </location>
</feature>
<keyword evidence="5" id="KW-1185">Reference proteome</keyword>
<feature type="domain" description="Response regulatory" evidence="2">
    <location>
        <begin position="4"/>
        <end position="131"/>
    </location>
</feature>
<dbReference type="AlphaFoldDB" id="A0A411WWM2"/>